<keyword evidence="4" id="KW-1185">Reference proteome</keyword>
<dbReference type="EMBL" id="FTOR01000015">
    <property type="protein sequence ID" value="SIT34176.1"/>
    <property type="molecule type" value="Genomic_DNA"/>
</dbReference>
<dbReference type="Gene3D" id="2.40.128.110">
    <property type="entry name" value="Lipid/polyisoprenoid-binding, YceI-like"/>
    <property type="match status" value="1"/>
</dbReference>
<dbReference type="PANTHER" id="PTHR34406">
    <property type="entry name" value="PROTEIN YCEI"/>
    <property type="match status" value="1"/>
</dbReference>
<dbReference type="OrthoDB" id="9811006at2"/>
<dbReference type="Pfam" id="PF04264">
    <property type="entry name" value="YceI"/>
    <property type="match status" value="1"/>
</dbReference>
<dbReference type="RefSeq" id="WP_076382597.1">
    <property type="nucleotide sequence ID" value="NZ_AP017422.1"/>
</dbReference>
<dbReference type="AlphaFoldDB" id="A0A173MC22"/>
<dbReference type="Proteomes" id="UP000186917">
    <property type="component" value="Unassembled WGS sequence"/>
</dbReference>
<dbReference type="SMART" id="SM00867">
    <property type="entry name" value="YceI"/>
    <property type="match status" value="1"/>
</dbReference>
<feature type="signal peptide" evidence="1">
    <location>
        <begin position="1"/>
        <end position="19"/>
    </location>
</feature>
<dbReference type="KEGG" id="fln:FLA_1141"/>
<evidence type="ECO:0000313" key="4">
    <source>
        <dbReference type="Proteomes" id="UP000186917"/>
    </source>
</evidence>
<protein>
    <submittedName>
        <fullName evidence="3">Polyisoprenoid-binding protein YceI</fullName>
    </submittedName>
</protein>
<dbReference type="SUPFAM" id="SSF101874">
    <property type="entry name" value="YceI-like"/>
    <property type="match status" value="1"/>
</dbReference>
<evidence type="ECO:0000259" key="2">
    <source>
        <dbReference type="SMART" id="SM00867"/>
    </source>
</evidence>
<reference evidence="4" key="1">
    <citation type="submission" date="2017-01" db="EMBL/GenBank/DDBJ databases">
        <authorList>
            <person name="Varghese N."/>
            <person name="Submissions S."/>
        </authorList>
    </citation>
    <scope>NUCLEOTIDE SEQUENCE [LARGE SCALE GENOMIC DNA]</scope>
    <source>
        <strain evidence="4">DSM 21054</strain>
    </source>
</reference>
<dbReference type="STRING" id="477680.SAMN05421788_11526"/>
<dbReference type="InterPro" id="IPR007372">
    <property type="entry name" value="Lipid/polyisoprenoid-bd_YceI"/>
</dbReference>
<sequence>MKKIAVALSTLLISAASFAQTWSVDKAHSRLGFGITHMTISQFEGNFKSFEASITSSKEDFSDAVFEISADVNTINTDIEKRDEHVKSADVLDAAKYPKLTFKSTSFKKVSGKQYKLVGDLTFHGVTKPVTLDVVYNGNVTNPMSKKTVAGFRFTGSFKRSDFGIAPGFPEAMLSDEVQLLANGEFTKN</sequence>
<name>A0A173MC22_9BACT</name>
<evidence type="ECO:0000256" key="1">
    <source>
        <dbReference type="SAM" id="SignalP"/>
    </source>
</evidence>
<dbReference type="InterPro" id="IPR036761">
    <property type="entry name" value="TTHA0802/YceI-like_sf"/>
</dbReference>
<organism evidence="3 4">
    <name type="scientific">Filimonas lacunae</name>
    <dbReference type="NCBI Taxonomy" id="477680"/>
    <lineage>
        <taxon>Bacteria</taxon>
        <taxon>Pseudomonadati</taxon>
        <taxon>Bacteroidota</taxon>
        <taxon>Chitinophagia</taxon>
        <taxon>Chitinophagales</taxon>
        <taxon>Chitinophagaceae</taxon>
        <taxon>Filimonas</taxon>
    </lineage>
</organism>
<keyword evidence="1" id="KW-0732">Signal</keyword>
<feature type="chain" id="PRO_5030022727" evidence="1">
    <location>
        <begin position="20"/>
        <end position="189"/>
    </location>
</feature>
<accession>A0A173MC22</accession>
<gene>
    <name evidence="3" type="ORF">SAMN05421788_11526</name>
</gene>
<feature type="domain" description="Lipid/polyisoprenoid-binding YceI-like" evidence="2">
    <location>
        <begin position="21"/>
        <end position="187"/>
    </location>
</feature>
<dbReference type="PANTHER" id="PTHR34406:SF1">
    <property type="entry name" value="PROTEIN YCEI"/>
    <property type="match status" value="1"/>
</dbReference>
<evidence type="ECO:0000313" key="3">
    <source>
        <dbReference type="EMBL" id="SIT34176.1"/>
    </source>
</evidence>
<proteinExistence type="predicted"/>